<comment type="caution">
    <text evidence="1">The sequence shown here is derived from an EMBL/GenBank/DDBJ whole genome shotgun (WGS) entry which is preliminary data.</text>
</comment>
<proteinExistence type="predicted"/>
<protein>
    <submittedName>
        <fullName evidence="1">Uncharacterized protein</fullName>
    </submittedName>
</protein>
<gene>
    <name evidence="1" type="ORF">CS063_00390</name>
</gene>
<dbReference type="Proteomes" id="UP000224460">
    <property type="component" value="Unassembled WGS sequence"/>
</dbReference>
<organism evidence="1 2">
    <name type="scientific">Sporanaerobium hydrogeniformans</name>
    <dbReference type="NCBI Taxonomy" id="3072179"/>
    <lineage>
        <taxon>Bacteria</taxon>
        <taxon>Bacillati</taxon>
        <taxon>Bacillota</taxon>
        <taxon>Clostridia</taxon>
        <taxon>Lachnospirales</taxon>
        <taxon>Lachnospiraceae</taxon>
        <taxon>Sporanaerobium</taxon>
    </lineage>
</organism>
<accession>A0AC61DGK6</accession>
<reference evidence="1" key="1">
    <citation type="submission" date="2017-10" db="EMBL/GenBank/DDBJ databases">
        <title>Genome sequence of cellulolytic Lachnospiraceae bacterium XHS1971 isolated from hotspring sediment.</title>
        <authorList>
            <person name="Vasudevan G."/>
            <person name="Joshi A.J."/>
            <person name="Hivarkar S."/>
            <person name="Lanjekar V.B."/>
            <person name="Dhakephalkar P.K."/>
            <person name="Dagar S."/>
        </authorList>
    </citation>
    <scope>NUCLEOTIDE SEQUENCE</scope>
    <source>
        <strain evidence="1">XHS1971</strain>
    </source>
</reference>
<name>A0AC61DGK6_9FIRM</name>
<dbReference type="EMBL" id="PEDL01000001">
    <property type="protein sequence ID" value="PHV71968.1"/>
    <property type="molecule type" value="Genomic_DNA"/>
</dbReference>
<sequence length="235" mass="26872">MEILEAILTALVSIVTLFILSKLMGNREMSQLSMFDYINGITIGSIAAELATSMFTDVLKPLTAMIIYGLITTLLSICTNKSIKLRRFITGRPILLYDKGELYYKNMAKAKMDLNEFLTQCRVNGQFDLHTLQTVILEPNGKLSFLPRSDQRPLTPHDLKFKPSQDYLVANLIIDGHIMLENLHYMGLDEVWLQKQLQSQDAPPLSDIFLATCDRDHNVHIYKKIETEMKKDIFI</sequence>
<keyword evidence="2" id="KW-1185">Reference proteome</keyword>
<evidence type="ECO:0000313" key="2">
    <source>
        <dbReference type="Proteomes" id="UP000224460"/>
    </source>
</evidence>
<evidence type="ECO:0000313" key="1">
    <source>
        <dbReference type="EMBL" id="PHV71968.1"/>
    </source>
</evidence>